<dbReference type="KEGG" id="nth:Nther_1284"/>
<accession>B2A262</accession>
<dbReference type="HOGENOM" id="CLU_160060_0_0_9"/>
<dbReference type="eggNOG" id="COG0283">
    <property type="taxonomic scope" value="Bacteria"/>
</dbReference>
<dbReference type="AlphaFoldDB" id="B2A262"/>
<proteinExistence type="predicted"/>
<dbReference type="SUPFAM" id="SSF52540">
    <property type="entry name" value="P-loop containing nucleoside triphosphate hydrolases"/>
    <property type="match status" value="1"/>
</dbReference>
<dbReference type="STRING" id="457570.Nther_1284"/>
<dbReference type="Proteomes" id="UP000001683">
    <property type="component" value="Chromosome"/>
</dbReference>
<reference evidence="1 2" key="2">
    <citation type="journal article" date="2011" name="J. Bacteriol.">
        <title>Complete genome sequence of the anaerobic, halophilic alkalithermophile Natranaerobius thermophilus JW/NM-WN-LF.</title>
        <authorList>
            <person name="Zhao B."/>
            <person name="Mesbah N.M."/>
            <person name="Dalin E."/>
            <person name="Goodwin L."/>
            <person name="Nolan M."/>
            <person name="Pitluck S."/>
            <person name="Chertkov O."/>
            <person name="Brettin T.S."/>
            <person name="Han J."/>
            <person name="Larimer F.W."/>
            <person name="Land M.L."/>
            <person name="Hauser L."/>
            <person name="Kyrpides N."/>
            <person name="Wiegel J."/>
        </authorList>
    </citation>
    <scope>NUCLEOTIDE SEQUENCE [LARGE SCALE GENOMIC DNA]</scope>
    <source>
        <strain evidence="2">ATCC BAA-1301 / DSM 18059 / JW/NM-WN-LF</strain>
    </source>
</reference>
<dbReference type="PROSITE" id="PS00197">
    <property type="entry name" value="2FE2S_FER_1"/>
    <property type="match status" value="1"/>
</dbReference>
<name>B2A262_NATTJ</name>
<dbReference type="InterPro" id="IPR027417">
    <property type="entry name" value="P-loop_NTPase"/>
</dbReference>
<protein>
    <recommendedName>
        <fullName evidence="3">NadR/Ttd14 AAA domain-containing protein</fullName>
    </recommendedName>
</protein>
<evidence type="ECO:0000313" key="1">
    <source>
        <dbReference type="EMBL" id="ACB84867.1"/>
    </source>
</evidence>
<organism evidence="1 2">
    <name type="scientific">Natranaerobius thermophilus (strain ATCC BAA-1301 / DSM 18059 / JW/NM-WN-LF)</name>
    <dbReference type="NCBI Taxonomy" id="457570"/>
    <lineage>
        <taxon>Bacteria</taxon>
        <taxon>Bacillati</taxon>
        <taxon>Bacillota</taxon>
        <taxon>Clostridia</taxon>
        <taxon>Natranaerobiales</taxon>
        <taxon>Natranaerobiaceae</taxon>
        <taxon>Natranaerobius</taxon>
    </lineage>
</organism>
<dbReference type="RefSeq" id="WP_012447742.1">
    <property type="nucleotide sequence ID" value="NC_010718.1"/>
</dbReference>
<dbReference type="InterPro" id="IPR006058">
    <property type="entry name" value="2Fe2S_fd_BS"/>
</dbReference>
<dbReference type="OrthoDB" id="161534at2"/>
<dbReference type="GO" id="GO:0051537">
    <property type="term" value="F:2 iron, 2 sulfur cluster binding"/>
    <property type="evidence" value="ECO:0007669"/>
    <property type="project" value="InterPro"/>
</dbReference>
<keyword evidence="2" id="KW-1185">Reference proteome</keyword>
<evidence type="ECO:0000313" key="2">
    <source>
        <dbReference type="Proteomes" id="UP000001683"/>
    </source>
</evidence>
<evidence type="ECO:0008006" key="3">
    <source>
        <dbReference type="Google" id="ProtNLM"/>
    </source>
</evidence>
<dbReference type="InParanoid" id="B2A262"/>
<gene>
    <name evidence="1" type="ordered locus">Nther_1284</name>
</gene>
<sequence length="122" mass="13908">MKPKECLIGVCGNCVSGKTTLVEGLTAMGYKAINIPQEHSVSKNLWKRKQPDFLVMLTCSLETAQKRRNISWGKERLELQRKRLQTAKEYCDLYLPTDDLTIPEMLLKTVTAVREKCSCKTD</sequence>
<reference evidence="1 2" key="1">
    <citation type="submission" date="2008-04" db="EMBL/GenBank/DDBJ databases">
        <title>Complete sequence of chromosome of Natranaerobius thermophilus JW/NM-WN-LF.</title>
        <authorList>
            <consortium name="US DOE Joint Genome Institute"/>
            <person name="Copeland A."/>
            <person name="Lucas S."/>
            <person name="Lapidus A."/>
            <person name="Glavina del Rio T."/>
            <person name="Dalin E."/>
            <person name="Tice H."/>
            <person name="Bruce D."/>
            <person name="Goodwin L."/>
            <person name="Pitluck S."/>
            <person name="Chertkov O."/>
            <person name="Brettin T."/>
            <person name="Detter J.C."/>
            <person name="Han C."/>
            <person name="Kuske C.R."/>
            <person name="Schmutz J."/>
            <person name="Larimer F."/>
            <person name="Land M."/>
            <person name="Hauser L."/>
            <person name="Kyrpides N."/>
            <person name="Lykidis A."/>
            <person name="Mesbah N.M."/>
            <person name="Wiegel J."/>
        </authorList>
    </citation>
    <scope>NUCLEOTIDE SEQUENCE [LARGE SCALE GENOMIC DNA]</scope>
    <source>
        <strain evidence="2">ATCC BAA-1301 / DSM 18059 / JW/NM-WN-LF</strain>
    </source>
</reference>
<dbReference type="EMBL" id="CP001034">
    <property type="protein sequence ID" value="ACB84867.1"/>
    <property type="molecule type" value="Genomic_DNA"/>
</dbReference>